<feature type="transmembrane region" description="Helical" evidence="2">
    <location>
        <begin position="41"/>
        <end position="59"/>
    </location>
</feature>
<feature type="coiled-coil region" evidence="1">
    <location>
        <begin position="197"/>
        <end position="234"/>
    </location>
</feature>
<proteinExistence type="predicted"/>
<keyword evidence="2" id="KW-0812">Transmembrane</keyword>
<evidence type="ECO:0000256" key="2">
    <source>
        <dbReference type="SAM" id="Phobius"/>
    </source>
</evidence>
<evidence type="ECO:0000256" key="1">
    <source>
        <dbReference type="SAM" id="Coils"/>
    </source>
</evidence>
<reference evidence="3 4" key="1">
    <citation type="submission" date="2015-09" db="EMBL/GenBank/DDBJ databases">
        <authorList>
            <consortium name="Pathogen Informatics"/>
        </authorList>
    </citation>
    <scope>NUCLEOTIDE SEQUENCE [LARGE SCALE GENOMIC DNA]</scope>
    <source>
        <strain evidence="3 4">2789STDY5834956</strain>
    </source>
</reference>
<dbReference type="EMBL" id="CZBO01000020">
    <property type="protein sequence ID" value="CUQ35178.1"/>
    <property type="molecule type" value="Genomic_DNA"/>
</dbReference>
<dbReference type="AlphaFoldDB" id="A0A174VSU0"/>
<gene>
    <name evidence="3" type="ORF">ERS852568_03032</name>
</gene>
<dbReference type="RefSeq" id="WP_055209387.1">
    <property type="nucleotide sequence ID" value="NZ_CZBO01000020.1"/>
</dbReference>
<protein>
    <submittedName>
        <fullName evidence="3">Uncharacterized protein</fullName>
    </submittedName>
</protein>
<name>A0A174VSU0_9CLOT</name>
<dbReference type="Proteomes" id="UP000095563">
    <property type="component" value="Unassembled WGS sequence"/>
</dbReference>
<organism evidence="3 4">
    <name type="scientific">Clostridium baratii</name>
    <dbReference type="NCBI Taxonomy" id="1561"/>
    <lineage>
        <taxon>Bacteria</taxon>
        <taxon>Bacillati</taxon>
        <taxon>Bacillota</taxon>
        <taxon>Clostridia</taxon>
        <taxon>Eubacteriales</taxon>
        <taxon>Clostridiaceae</taxon>
        <taxon>Clostridium</taxon>
    </lineage>
</organism>
<keyword evidence="2" id="KW-1133">Transmembrane helix</keyword>
<feature type="transmembrane region" description="Helical" evidence="2">
    <location>
        <begin position="79"/>
        <end position="103"/>
    </location>
</feature>
<keyword evidence="1" id="KW-0175">Coiled coil</keyword>
<sequence length="239" mass="28747">MDLYKTYNCIEKMESIKEEFILYKEKINNAKNKSYEITFKYMKVFLIIIDVLLIFKLIIEYLQLDLFYINNFSTVSSFFNIVTNTIYVMFILFIILTFNVLILKTITPLISKFLNKIIEKHLKEDINTWYNEQLKLFNEYTNLKESLNNSIVPERYRTIYAIRYIVSTIENKRANSLSEAINLYEENCENIKKYNSINELISVNENLRNELEYLKKENEKNKKLSKKAIEESKKCLFRL</sequence>
<evidence type="ECO:0000313" key="4">
    <source>
        <dbReference type="Proteomes" id="UP000095563"/>
    </source>
</evidence>
<evidence type="ECO:0000313" key="3">
    <source>
        <dbReference type="EMBL" id="CUQ35178.1"/>
    </source>
</evidence>
<accession>A0A174VSU0</accession>
<keyword evidence="2" id="KW-0472">Membrane</keyword>